<protein>
    <submittedName>
        <fullName evidence="1">Uncharacterized protein</fullName>
    </submittedName>
</protein>
<dbReference type="PANTHER" id="PTHR48445:SF1">
    <property type="entry name" value="OS02G0782100 PROTEIN"/>
    <property type="match status" value="1"/>
</dbReference>
<evidence type="ECO:0000313" key="2">
    <source>
        <dbReference type="Proteomes" id="UP001289374"/>
    </source>
</evidence>
<dbReference type="Proteomes" id="UP001289374">
    <property type="component" value="Unassembled WGS sequence"/>
</dbReference>
<name>A0AAE2BI87_9LAMI</name>
<sequence length="116" mass="13047">MIEVLSSCHFSAKRHKLNYLYLLIIYVSKEGSLQRRHDITASFLTEIILVLKEANKKTRNRACNILVQIGHACGDEEKGGEKEKLHQFFNMVAWGLAGATPHIISPDVVPRPATGY</sequence>
<reference evidence="1" key="2">
    <citation type="journal article" date="2024" name="Plant">
        <title>Genomic evolution and insights into agronomic trait innovations of Sesamum species.</title>
        <authorList>
            <person name="Miao H."/>
            <person name="Wang L."/>
            <person name="Qu L."/>
            <person name="Liu H."/>
            <person name="Sun Y."/>
            <person name="Le M."/>
            <person name="Wang Q."/>
            <person name="Wei S."/>
            <person name="Zheng Y."/>
            <person name="Lin W."/>
            <person name="Duan Y."/>
            <person name="Cao H."/>
            <person name="Xiong S."/>
            <person name="Wang X."/>
            <person name="Wei L."/>
            <person name="Li C."/>
            <person name="Ma Q."/>
            <person name="Ju M."/>
            <person name="Zhao R."/>
            <person name="Li G."/>
            <person name="Mu C."/>
            <person name="Tian Q."/>
            <person name="Mei H."/>
            <person name="Zhang T."/>
            <person name="Gao T."/>
            <person name="Zhang H."/>
        </authorList>
    </citation>
    <scope>NUCLEOTIDE SEQUENCE</scope>
    <source>
        <strain evidence="1">K16</strain>
    </source>
</reference>
<reference evidence="1" key="1">
    <citation type="submission" date="2020-06" db="EMBL/GenBank/DDBJ databases">
        <authorList>
            <person name="Li T."/>
            <person name="Hu X."/>
            <person name="Zhang T."/>
            <person name="Song X."/>
            <person name="Zhang H."/>
            <person name="Dai N."/>
            <person name="Sheng W."/>
            <person name="Hou X."/>
            <person name="Wei L."/>
        </authorList>
    </citation>
    <scope>NUCLEOTIDE SEQUENCE</scope>
    <source>
        <strain evidence="1">K16</strain>
        <tissue evidence="1">Leaf</tissue>
    </source>
</reference>
<keyword evidence="2" id="KW-1185">Reference proteome</keyword>
<dbReference type="EMBL" id="JACGWL010000015">
    <property type="protein sequence ID" value="KAK4386387.1"/>
    <property type="molecule type" value="Genomic_DNA"/>
</dbReference>
<dbReference type="PANTHER" id="PTHR48445">
    <property type="entry name" value="OS02G0782100 PROTEIN"/>
    <property type="match status" value="1"/>
</dbReference>
<comment type="caution">
    <text evidence="1">The sequence shown here is derived from an EMBL/GenBank/DDBJ whole genome shotgun (WGS) entry which is preliminary data.</text>
</comment>
<gene>
    <name evidence="1" type="ORF">Sango_2509300</name>
</gene>
<dbReference type="AlphaFoldDB" id="A0AAE2BI87"/>
<proteinExistence type="predicted"/>
<accession>A0AAE2BI87</accession>
<evidence type="ECO:0000313" key="1">
    <source>
        <dbReference type="EMBL" id="KAK4386387.1"/>
    </source>
</evidence>
<organism evidence="1 2">
    <name type="scientific">Sesamum angolense</name>
    <dbReference type="NCBI Taxonomy" id="2727404"/>
    <lineage>
        <taxon>Eukaryota</taxon>
        <taxon>Viridiplantae</taxon>
        <taxon>Streptophyta</taxon>
        <taxon>Embryophyta</taxon>
        <taxon>Tracheophyta</taxon>
        <taxon>Spermatophyta</taxon>
        <taxon>Magnoliopsida</taxon>
        <taxon>eudicotyledons</taxon>
        <taxon>Gunneridae</taxon>
        <taxon>Pentapetalae</taxon>
        <taxon>asterids</taxon>
        <taxon>lamiids</taxon>
        <taxon>Lamiales</taxon>
        <taxon>Pedaliaceae</taxon>
        <taxon>Sesamum</taxon>
    </lineage>
</organism>